<comment type="caution">
    <text evidence="2">The sequence shown here is derived from an EMBL/GenBank/DDBJ whole genome shotgun (WGS) entry which is preliminary data.</text>
</comment>
<keyword evidence="1" id="KW-0472">Membrane</keyword>
<gene>
    <name evidence="2" type="ORF">I5L79_06645</name>
</gene>
<keyword evidence="1" id="KW-1133">Transmembrane helix</keyword>
<keyword evidence="3" id="KW-1185">Reference proteome</keyword>
<feature type="transmembrane region" description="Helical" evidence="1">
    <location>
        <begin position="28"/>
        <end position="53"/>
    </location>
</feature>
<evidence type="ECO:0000256" key="1">
    <source>
        <dbReference type="SAM" id="Phobius"/>
    </source>
</evidence>
<feature type="transmembrane region" description="Helical" evidence="1">
    <location>
        <begin position="279"/>
        <end position="299"/>
    </location>
</feature>
<evidence type="ECO:0000313" key="2">
    <source>
        <dbReference type="EMBL" id="MBG8553217.1"/>
    </source>
</evidence>
<dbReference type="RefSeq" id="WP_196954245.1">
    <property type="nucleotide sequence ID" value="NZ_JADWYK010000003.1"/>
</dbReference>
<organism evidence="2 3">
    <name type="scientific">Hymenobacter guriensis</name>
    <dbReference type="NCBI Taxonomy" id="2793065"/>
    <lineage>
        <taxon>Bacteria</taxon>
        <taxon>Pseudomonadati</taxon>
        <taxon>Bacteroidota</taxon>
        <taxon>Cytophagia</taxon>
        <taxon>Cytophagales</taxon>
        <taxon>Hymenobacteraceae</taxon>
        <taxon>Hymenobacter</taxon>
    </lineage>
</organism>
<feature type="transmembrane region" description="Helical" evidence="1">
    <location>
        <begin position="252"/>
        <end position="272"/>
    </location>
</feature>
<reference evidence="2 3" key="1">
    <citation type="submission" date="2020-11" db="EMBL/GenBank/DDBJ databases">
        <title>Hymenobacter sp.</title>
        <authorList>
            <person name="Kim M.K."/>
        </authorList>
    </citation>
    <scope>NUCLEOTIDE SEQUENCE [LARGE SCALE GENOMIC DNA]</scope>
    <source>
        <strain evidence="2 3">BT594</strain>
    </source>
</reference>
<proteinExistence type="predicted"/>
<dbReference type="Proteomes" id="UP000601099">
    <property type="component" value="Unassembled WGS sequence"/>
</dbReference>
<keyword evidence="1" id="KW-0812">Transmembrane</keyword>
<accession>A0ABS0L1G7</accession>
<sequence>MDSADSSFPPAAHAPAWLPAAIRPAVDALLYSSVLVAAAAASLTASTGLFWQQPLSPRLGLFVFAATLFLYNLDSILPYKYAQPALLSARKRWMLAHRRILLALALLSLACAGWLFVAGLSWHLLAFLGHLAAVSVFYSLPVVRWRQRWRSLREVPLLKGFLIAYVWAAVSVWLPALHLGKALADPVVLILFGRRFLFILALTFVFDIRDYTKDRLSGTRTFPGVFGIRAAQVLALLALLGAALLVPPGLTGAPLGVFTLPLVLAALVVIFARETRSDYYYALLADAVMLGPWLTACWLPG</sequence>
<dbReference type="EMBL" id="JADWYK010000003">
    <property type="protein sequence ID" value="MBG8553217.1"/>
    <property type="molecule type" value="Genomic_DNA"/>
</dbReference>
<feature type="transmembrane region" description="Helical" evidence="1">
    <location>
        <begin position="155"/>
        <end position="174"/>
    </location>
</feature>
<feature type="transmembrane region" description="Helical" evidence="1">
    <location>
        <begin position="186"/>
        <end position="206"/>
    </location>
</feature>
<feature type="transmembrane region" description="Helical" evidence="1">
    <location>
        <begin position="124"/>
        <end position="143"/>
    </location>
</feature>
<feature type="transmembrane region" description="Helical" evidence="1">
    <location>
        <begin position="100"/>
        <end position="118"/>
    </location>
</feature>
<evidence type="ECO:0000313" key="3">
    <source>
        <dbReference type="Proteomes" id="UP000601099"/>
    </source>
</evidence>
<protein>
    <submittedName>
        <fullName evidence="2">UbiA family prenyltransferase</fullName>
    </submittedName>
</protein>
<feature type="transmembrane region" description="Helical" evidence="1">
    <location>
        <begin position="59"/>
        <end position="79"/>
    </location>
</feature>
<feature type="transmembrane region" description="Helical" evidence="1">
    <location>
        <begin position="226"/>
        <end position="246"/>
    </location>
</feature>
<name>A0ABS0L1G7_9BACT</name>